<name>A0ABU3PR14_9ACTN</name>
<dbReference type="PANTHER" id="PTHR11941:SF133">
    <property type="entry name" value="1,2-EPOXYPHENYLACETYL-COA ISOMERASE"/>
    <property type="match status" value="1"/>
</dbReference>
<dbReference type="EMBL" id="JAVYII010000001">
    <property type="protein sequence ID" value="MDT9591669.1"/>
    <property type="molecule type" value="Genomic_DNA"/>
</dbReference>
<evidence type="ECO:0000256" key="1">
    <source>
        <dbReference type="SAM" id="MobiDB-lite"/>
    </source>
</evidence>
<reference evidence="2 3" key="1">
    <citation type="submission" date="2023-08" db="EMBL/GenBank/DDBJ databases">
        <title>Nocardioides seae sp. nov., a bacterium isolated from a soil.</title>
        <authorList>
            <person name="Wang X."/>
        </authorList>
    </citation>
    <scope>NUCLEOTIDE SEQUENCE [LARGE SCALE GENOMIC DNA]</scope>
    <source>
        <strain evidence="2 3">YZH12</strain>
    </source>
</reference>
<feature type="region of interest" description="Disordered" evidence="1">
    <location>
        <begin position="276"/>
        <end position="304"/>
    </location>
</feature>
<proteinExistence type="predicted"/>
<keyword evidence="3" id="KW-1185">Reference proteome</keyword>
<dbReference type="RefSeq" id="WP_315730638.1">
    <property type="nucleotide sequence ID" value="NZ_JAVYII010000001.1"/>
</dbReference>
<protein>
    <submittedName>
        <fullName evidence="2">Enoyl-CoA hydratase-related protein</fullName>
    </submittedName>
</protein>
<feature type="compositionally biased region" description="Low complexity" evidence="1">
    <location>
        <begin position="1"/>
        <end position="10"/>
    </location>
</feature>
<feature type="region of interest" description="Disordered" evidence="1">
    <location>
        <begin position="1"/>
        <end position="29"/>
    </location>
</feature>
<dbReference type="CDD" id="cd06558">
    <property type="entry name" value="crotonase-like"/>
    <property type="match status" value="1"/>
</dbReference>
<feature type="compositionally biased region" description="Low complexity" evidence="1">
    <location>
        <begin position="19"/>
        <end position="29"/>
    </location>
</feature>
<evidence type="ECO:0000313" key="2">
    <source>
        <dbReference type="EMBL" id="MDT9591669.1"/>
    </source>
</evidence>
<dbReference type="InterPro" id="IPR029045">
    <property type="entry name" value="ClpP/crotonase-like_dom_sf"/>
</dbReference>
<dbReference type="Pfam" id="PF00378">
    <property type="entry name" value="ECH_1"/>
    <property type="match status" value="1"/>
</dbReference>
<dbReference type="Gene3D" id="3.90.226.10">
    <property type="entry name" value="2-enoyl-CoA Hydratase, Chain A, domain 1"/>
    <property type="match status" value="1"/>
</dbReference>
<organism evidence="2 3">
    <name type="scientific">Nocardioides imazamoxiresistens</name>
    <dbReference type="NCBI Taxonomy" id="3231893"/>
    <lineage>
        <taxon>Bacteria</taxon>
        <taxon>Bacillati</taxon>
        <taxon>Actinomycetota</taxon>
        <taxon>Actinomycetes</taxon>
        <taxon>Propionibacteriales</taxon>
        <taxon>Nocardioidaceae</taxon>
        <taxon>Nocardioides</taxon>
    </lineage>
</organism>
<sequence>MSTAAQPDTQPDTRPDTPRPAGASPDPAADPVLLEVADGVALLTLNRPDRLNAVDSRLMARFLERLDEAADDEAVRVVVVTGAGRGFCAGADLSVLEDLGTGEQQVAMPGMAYMAARSLPKPVIAAVNGPCAGLGLIIALTCDLRFATPRARFGTGFARIGLVAEQGLAWLLPRVVGPSRAMDLLLSARLFDGDEAERIGLVDGLHEPEDLLPAVLAYARDLAAGSSPVSMGVIKWQVQRALETSLEQAMEDADPLTRVSLRGRDFVEVGSRLRAGERPAYPPLPSGAPRLGAEPPTGLVPPAT</sequence>
<evidence type="ECO:0000313" key="3">
    <source>
        <dbReference type="Proteomes" id="UP001268542"/>
    </source>
</evidence>
<dbReference type="SUPFAM" id="SSF52096">
    <property type="entry name" value="ClpP/crotonase"/>
    <property type="match status" value="1"/>
</dbReference>
<comment type="caution">
    <text evidence="2">The sequence shown here is derived from an EMBL/GenBank/DDBJ whole genome shotgun (WGS) entry which is preliminary data.</text>
</comment>
<dbReference type="InterPro" id="IPR001753">
    <property type="entry name" value="Enoyl-CoA_hydra/iso"/>
</dbReference>
<gene>
    <name evidence="2" type="ORF">RDV89_01225</name>
</gene>
<dbReference type="Proteomes" id="UP001268542">
    <property type="component" value="Unassembled WGS sequence"/>
</dbReference>
<dbReference type="PANTHER" id="PTHR11941">
    <property type="entry name" value="ENOYL-COA HYDRATASE-RELATED"/>
    <property type="match status" value="1"/>
</dbReference>
<accession>A0ABU3PR14</accession>